<dbReference type="EMBL" id="BMGG01000005">
    <property type="protein sequence ID" value="GGC68269.1"/>
    <property type="molecule type" value="Genomic_DNA"/>
</dbReference>
<evidence type="ECO:0000259" key="3">
    <source>
        <dbReference type="Pfam" id="PF06863"/>
    </source>
</evidence>
<name>A0A916UDV6_9HYPH</name>
<dbReference type="PANTHER" id="PTHR36509">
    <property type="entry name" value="BLL3101 PROTEIN"/>
    <property type="match status" value="1"/>
</dbReference>
<dbReference type="Gene3D" id="2.60.40.1610">
    <property type="entry name" value="Domain of unknown function DUF1254"/>
    <property type="match status" value="1"/>
</dbReference>
<organism evidence="4 5">
    <name type="scientific">Chelatococcus reniformis</name>
    <dbReference type="NCBI Taxonomy" id="1494448"/>
    <lineage>
        <taxon>Bacteria</taxon>
        <taxon>Pseudomonadati</taxon>
        <taxon>Pseudomonadota</taxon>
        <taxon>Alphaproteobacteria</taxon>
        <taxon>Hyphomicrobiales</taxon>
        <taxon>Chelatococcaceae</taxon>
        <taxon>Chelatococcus</taxon>
    </lineage>
</organism>
<dbReference type="InterPro" id="IPR010621">
    <property type="entry name" value="DUF1214"/>
</dbReference>
<feature type="chain" id="PRO_5037610773" description="DUF1254 domain-containing protein" evidence="1">
    <location>
        <begin position="25"/>
        <end position="494"/>
    </location>
</feature>
<evidence type="ECO:0000313" key="5">
    <source>
        <dbReference type="Proteomes" id="UP000637002"/>
    </source>
</evidence>
<dbReference type="PANTHER" id="PTHR36509:SF3">
    <property type="entry name" value="SIGNAL PEPTIDE PROTEIN"/>
    <property type="match status" value="1"/>
</dbReference>
<evidence type="ECO:0000256" key="1">
    <source>
        <dbReference type="SAM" id="SignalP"/>
    </source>
</evidence>
<reference evidence="4" key="1">
    <citation type="journal article" date="2014" name="Int. J. Syst. Evol. Microbiol.">
        <title>Complete genome sequence of Corynebacterium casei LMG S-19264T (=DSM 44701T), isolated from a smear-ripened cheese.</title>
        <authorList>
            <consortium name="US DOE Joint Genome Institute (JGI-PGF)"/>
            <person name="Walter F."/>
            <person name="Albersmeier A."/>
            <person name="Kalinowski J."/>
            <person name="Ruckert C."/>
        </authorList>
    </citation>
    <scope>NUCLEOTIDE SEQUENCE</scope>
    <source>
        <strain evidence="4">CGMCC 1.12919</strain>
    </source>
</reference>
<dbReference type="RefSeq" id="WP_188609862.1">
    <property type="nucleotide sequence ID" value="NZ_BMGG01000005.1"/>
</dbReference>
<accession>A0A916UDV6</accession>
<feature type="domain" description="DUF1214" evidence="2">
    <location>
        <begin position="371"/>
        <end position="476"/>
    </location>
</feature>
<dbReference type="Proteomes" id="UP000637002">
    <property type="component" value="Unassembled WGS sequence"/>
</dbReference>
<keyword evidence="1" id="KW-0732">Signal</keyword>
<dbReference type="Pfam" id="PF06863">
    <property type="entry name" value="DUF1254"/>
    <property type="match status" value="1"/>
</dbReference>
<reference evidence="4" key="2">
    <citation type="submission" date="2020-09" db="EMBL/GenBank/DDBJ databases">
        <authorList>
            <person name="Sun Q."/>
            <person name="Zhou Y."/>
        </authorList>
    </citation>
    <scope>NUCLEOTIDE SEQUENCE</scope>
    <source>
        <strain evidence="4">CGMCC 1.12919</strain>
    </source>
</reference>
<proteinExistence type="predicted"/>
<protein>
    <recommendedName>
        <fullName evidence="6">DUF1254 domain-containing protein</fullName>
    </recommendedName>
</protein>
<evidence type="ECO:0008006" key="6">
    <source>
        <dbReference type="Google" id="ProtNLM"/>
    </source>
</evidence>
<dbReference type="InterPro" id="IPR010679">
    <property type="entry name" value="DUF1254"/>
</dbReference>
<feature type="domain" description="DUF1254" evidence="3">
    <location>
        <begin position="88"/>
        <end position="217"/>
    </location>
</feature>
<evidence type="ECO:0000259" key="2">
    <source>
        <dbReference type="Pfam" id="PF06742"/>
    </source>
</evidence>
<dbReference type="Gene3D" id="2.60.120.600">
    <property type="entry name" value="Domain of unknown function DUF1214, C-terminal domain"/>
    <property type="match status" value="1"/>
</dbReference>
<dbReference type="SUPFAM" id="SSF160935">
    <property type="entry name" value="VPA0735-like"/>
    <property type="match status" value="1"/>
</dbReference>
<dbReference type="Pfam" id="PF06742">
    <property type="entry name" value="DUF1214"/>
    <property type="match status" value="1"/>
</dbReference>
<dbReference type="AlphaFoldDB" id="A0A916UDV6"/>
<dbReference type="Gene3D" id="1.10.3360.10">
    <property type="entry name" value="VPA0735-like domain"/>
    <property type="match status" value="1"/>
</dbReference>
<keyword evidence="5" id="KW-1185">Reference proteome</keyword>
<sequence>MRPNIARLTAAAMMWAFCLSPLSAQEAASPPLVKQLNNGNWLPQSEAETLRDELYYQRAVHAYMTMLPALNTIGMRDGSEAAFGKGYNVLPIWKDRMDSRTWIPTPNGDVIYSLTFLDLKETGPLVVAAPPNVIGMFTDLFQRTLTDVGAIGPDRARGGLYLLLPPDYDGEIPQGYFAFKSKTYNTMLFFRTVMGRGATAPDPKQAVALAEQTRIYPLWALEKDTKPMQFPNGSGKRIQMMYPVDNAFWTKLKGFVDYEPVAAIDPELRGVLASIGIVKGQPFNPNAKQQELLKKAVETAPKMILATRQLGRPDGRELYYKDRQYVNQWAGATSEWLQSSYLDVDQRAGFFQIAYSSAPAMVMHTLGAGSKYPNTVRDSKGEFLNGSNTYKLRLPPNAPAALFWAVTLYNITDGTMVETPQLMPSINSLNEAVAKNADGSIELWFGPSKPANAPDTNFIQTVNARNFIAAVRLYGTGVEFFDQSWKPDDVVKVN</sequence>
<evidence type="ECO:0000313" key="4">
    <source>
        <dbReference type="EMBL" id="GGC68269.1"/>
    </source>
</evidence>
<dbReference type="InterPro" id="IPR037049">
    <property type="entry name" value="DUF1214_C_sf"/>
</dbReference>
<comment type="caution">
    <text evidence="4">The sequence shown here is derived from an EMBL/GenBank/DDBJ whole genome shotgun (WGS) entry which is preliminary data.</text>
</comment>
<dbReference type="InterPro" id="IPR037050">
    <property type="entry name" value="DUF1254_sf"/>
</dbReference>
<feature type="signal peptide" evidence="1">
    <location>
        <begin position="1"/>
        <end position="24"/>
    </location>
</feature>
<gene>
    <name evidence="4" type="ORF">GCM10010994_28550</name>
</gene>